<comment type="function">
    <text evidence="5">Functions as component of the Arp2/3 complex which is involved in regulation of actin polymerization and together with an activating nucleation-promoting factor (NPF) mediates the formation of branched actin networks. Arp2/3 complex plays a critical role in the control of cell morphogenesis via the modulation of cell polarity development.</text>
</comment>
<protein>
    <recommendedName>
        <fullName evidence="5">Actin-related protein 2/3 complex subunit 5</fullName>
    </recommendedName>
</protein>
<dbReference type="InterPro" id="IPR006789">
    <property type="entry name" value="ARPC5"/>
</dbReference>
<name>A0ABP0PTE0_9DINO</name>
<keyword evidence="4 5" id="KW-0206">Cytoskeleton</keyword>
<accession>A0ABP0PTE0</accession>
<dbReference type="Gene3D" id="1.25.40.190">
    <property type="entry name" value="Actin-related protein 2/3 complex subunit 5"/>
    <property type="match status" value="1"/>
</dbReference>
<organism evidence="6 7">
    <name type="scientific">Durusdinium trenchii</name>
    <dbReference type="NCBI Taxonomy" id="1381693"/>
    <lineage>
        <taxon>Eukaryota</taxon>
        <taxon>Sar</taxon>
        <taxon>Alveolata</taxon>
        <taxon>Dinophyceae</taxon>
        <taxon>Suessiales</taxon>
        <taxon>Symbiodiniaceae</taxon>
        <taxon>Durusdinium</taxon>
    </lineage>
</organism>
<reference evidence="6 7" key="1">
    <citation type="submission" date="2024-02" db="EMBL/GenBank/DDBJ databases">
        <authorList>
            <person name="Chen Y."/>
            <person name="Shah S."/>
            <person name="Dougan E. K."/>
            <person name="Thang M."/>
            <person name="Chan C."/>
        </authorList>
    </citation>
    <scope>NUCLEOTIDE SEQUENCE [LARGE SCALE GENOMIC DNA]</scope>
</reference>
<evidence type="ECO:0000313" key="6">
    <source>
        <dbReference type="EMBL" id="CAK9077975.1"/>
    </source>
</evidence>
<dbReference type="Proteomes" id="UP001642484">
    <property type="component" value="Unassembled WGS sequence"/>
</dbReference>
<dbReference type="PANTHER" id="PTHR12644">
    <property type="entry name" value="ARP2/3 COMPLEX 16 KD SUBUNIT P16-ARC"/>
    <property type="match status" value="1"/>
</dbReference>
<dbReference type="InterPro" id="IPR036743">
    <property type="entry name" value="ARPC5_sf"/>
</dbReference>
<gene>
    <name evidence="6" type="ORF">CCMP2556_LOCUS38420</name>
</gene>
<keyword evidence="7" id="KW-1185">Reference proteome</keyword>
<keyword evidence="3" id="KW-0963">Cytoplasm</keyword>
<evidence type="ECO:0000256" key="1">
    <source>
        <dbReference type="ARBA" id="ARBA00004245"/>
    </source>
</evidence>
<evidence type="ECO:0000313" key="7">
    <source>
        <dbReference type="Proteomes" id="UP001642484"/>
    </source>
</evidence>
<proteinExistence type="inferred from homology"/>
<sequence length="133" mass="14995">MAAMATEISEDEWRAQCARTKTAVEELLKGRQSREALAEALREPPYGAPDELKDQAAKTVLYAMSAFREAEIKEATAFLNEDAQNVLMKYLYKFWGQGLPARTNAQLFVWHAALVEKAGTGSIVRVLYDWNRP</sequence>
<evidence type="ECO:0000256" key="3">
    <source>
        <dbReference type="ARBA" id="ARBA00022490"/>
    </source>
</evidence>
<comment type="caution">
    <text evidence="6">The sequence shown here is derived from an EMBL/GenBank/DDBJ whole genome shotgun (WGS) entry which is preliminary data.</text>
</comment>
<evidence type="ECO:0000256" key="4">
    <source>
        <dbReference type="ARBA" id="ARBA00023212"/>
    </source>
</evidence>
<dbReference type="SUPFAM" id="SSF69103">
    <property type="entry name" value="Arp2/3 complex 16 kDa subunit ARPC5"/>
    <property type="match status" value="1"/>
</dbReference>
<evidence type="ECO:0000256" key="2">
    <source>
        <dbReference type="ARBA" id="ARBA00006084"/>
    </source>
</evidence>
<dbReference type="EMBL" id="CAXAMN010023484">
    <property type="protein sequence ID" value="CAK9077975.1"/>
    <property type="molecule type" value="Genomic_DNA"/>
</dbReference>
<evidence type="ECO:0000256" key="5">
    <source>
        <dbReference type="RuleBase" id="RU004301"/>
    </source>
</evidence>
<dbReference type="Pfam" id="PF04699">
    <property type="entry name" value="P16-Arc"/>
    <property type="match status" value="1"/>
</dbReference>
<comment type="similarity">
    <text evidence="2 5">Belongs to the ARPC5 family.</text>
</comment>
<comment type="subcellular location">
    <subcellularLocation>
        <location evidence="1">Cytoplasm</location>
        <location evidence="1">Cytoskeleton</location>
    </subcellularLocation>
</comment>